<comment type="caution">
    <text evidence="2">The sequence shown here is derived from an EMBL/GenBank/DDBJ whole genome shotgun (WGS) entry which is preliminary data.</text>
</comment>
<protein>
    <submittedName>
        <fullName evidence="2">Uncharacterized protein</fullName>
    </submittedName>
</protein>
<evidence type="ECO:0000313" key="2">
    <source>
        <dbReference type="EMBL" id="POS70146.1"/>
    </source>
</evidence>
<keyword evidence="3" id="KW-1185">Reference proteome</keyword>
<feature type="compositionally biased region" description="Basic and acidic residues" evidence="1">
    <location>
        <begin position="92"/>
        <end position="101"/>
    </location>
</feature>
<feature type="region of interest" description="Disordered" evidence="1">
    <location>
        <begin position="54"/>
        <end position="107"/>
    </location>
</feature>
<sequence length="134" mass="15242">MSSTASKSPSTIMSTPDFPDESPKPRIASGTLPLLAAQAPEFIPGEAYQLSFLNQLSDDQEGDRKTSDVSSDRDEMAEKKRRNRRHKKRPRVEKDAEKDTMRQQAIDEEWWSGDDIFVPELQGREDLCWSDGQI</sequence>
<dbReference type="AlphaFoldDB" id="A0A2P5HIT1"/>
<name>A0A2P5HIT1_DIAHE</name>
<gene>
    <name evidence="2" type="ORF">DHEL01_v211462</name>
</gene>
<dbReference type="OrthoDB" id="5229943at2759"/>
<feature type="region of interest" description="Disordered" evidence="1">
    <location>
        <begin position="1"/>
        <end position="31"/>
    </location>
</feature>
<evidence type="ECO:0000313" key="3">
    <source>
        <dbReference type="Proteomes" id="UP000094444"/>
    </source>
</evidence>
<dbReference type="EMBL" id="MAVT02001777">
    <property type="protein sequence ID" value="POS70146.1"/>
    <property type="molecule type" value="Genomic_DNA"/>
</dbReference>
<accession>A0A2P5HIT1</accession>
<reference evidence="2" key="1">
    <citation type="submission" date="2017-09" db="EMBL/GenBank/DDBJ databases">
        <title>Polyketide synthases of a Diaporthe helianthi virulent isolate.</title>
        <authorList>
            <person name="Baroncelli R."/>
        </authorList>
    </citation>
    <scope>NUCLEOTIDE SEQUENCE [LARGE SCALE GENOMIC DNA]</scope>
    <source>
        <strain evidence="2">7/96</strain>
    </source>
</reference>
<evidence type="ECO:0000256" key="1">
    <source>
        <dbReference type="SAM" id="MobiDB-lite"/>
    </source>
</evidence>
<dbReference type="InParanoid" id="A0A2P5HIT1"/>
<feature type="compositionally biased region" description="Polar residues" evidence="1">
    <location>
        <begin position="1"/>
        <end position="14"/>
    </location>
</feature>
<feature type="compositionally biased region" description="Basic residues" evidence="1">
    <location>
        <begin position="79"/>
        <end position="91"/>
    </location>
</feature>
<feature type="compositionally biased region" description="Basic and acidic residues" evidence="1">
    <location>
        <begin position="62"/>
        <end position="78"/>
    </location>
</feature>
<proteinExistence type="predicted"/>
<dbReference type="Proteomes" id="UP000094444">
    <property type="component" value="Unassembled WGS sequence"/>
</dbReference>
<organism evidence="2 3">
    <name type="scientific">Diaporthe helianthi</name>
    <dbReference type="NCBI Taxonomy" id="158607"/>
    <lineage>
        <taxon>Eukaryota</taxon>
        <taxon>Fungi</taxon>
        <taxon>Dikarya</taxon>
        <taxon>Ascomycota</taxon>
        <taxon>Pezizomycotina</taxon>
        <taxon>Sordariomycetes</taxon>
        <taxon>Sordariomycetidae</taxon>
        <taxon>Diaporthales</taxon>
        <taxon>Diaporthaceae</taxon>
        <taxon>Diaporthe</taxon>
    </lineage>
</organism>